<keyword evidence="1" id="KW-0812">Transmembrane</keyword>
<dbReference type="PROSITE" id="PS50835">
    <property type="entry name" value="IG_LIKE"/>
    <property type="match status" value="1"/>
</dbReference>
<dbReference type="InterPro" id="IPR013783">
    <property type="entry name" value="Ig-like_fold"/>
</dbReference>
<dbReference type="EMBL" id="OW240924">
    <property type="protein sequence ID" value="CAH2327028.1"/>
    <property type="molecule type" value="Genomic_DNA"/>
</dbReference>
<evidence type="ECO:0000313" key="3">
    <source>
        <dbReference type="EMBL" id="CAH2327028.1"/>
    </source>
</evidence>
<sequence length="252" mass="28248">MTGNGTCGGILLCVTNRTDVTIAWSSSDGSEINVTNGFLHFASIVTNTIYNCTAQNPVSAIYKTVNLSEYCEKEEESLPLPRDALNDDIYIYIPIPVILCVALFALIINRRLNRRKRAIKEEYKTEVPNSAAERVNAYQLDSGPEFMRTAVNTVYSAVESPKVQKSTTTYVNKYELDSRPELIRTAMNTIYSSAESPEKQPRECVYPNELNKWPNHATVAGISVYGEVKCPKKPQRIKEELNTCTVYISAQK</sequence>
<feature type="domain" description="Ig-like" evidence="2">
    <location>
        <begin position="1"/>
        <end position="68"/>
    </location>
</feature>
<dbReference type="Gene3D" id="2.60.40.10">
    <property type="entry name" value="Immunoglobulins"/>
    <property type="match status" value="1"/>
</dbReference>
<dbReference type="Proteomes" id="UP001295444">
    <property type="component" value="Chromosome 13"/>
</dbReference>
<keyword evidence="1" id="KW-1133">Transmembrane helix</keyword>
<evidence type="ECO:0000259" key="2">
    <source>
        <dbReference type="PROSITE" id="PS50835"/>
    </source>
</evidence>
<name>A0AAD1TL70_PELCU</name>
<feature type="transmembrane region" description="Helical" evidence="1">
    <location>
        <begin position="89"/>
        <end position="108"/>
    </location>
</feature>
<keyword evidence="4" id="KW-1185">Reference proteome</keyword>
<evidence type="ECO:0000313" key="4">
    <source>
        <dbReference type="Proteomes" id="UP001295444"/>
    </source>
</evidence>
<dbReference type="InterPro" id="IPR007110">
    <property type="entry name" value="Ig-like_dom"/>
</dbReference>
<organism evidence="3 4">
    <name type="scientific">Pelobates cultripes</name>
    <name type="common">Western spadefoot toad</name>
    <dbReference type="NCBI Taxonomy" id="61616"/>
    <lineage>
        <taxon>Eukaryota</taxon>
        <taxon>Metazoa</taxon>
        <taxon>Chordata</taxon>
        <taxon>Craniata</taxon>
        <taxon>Vertebrata</taxon>
        <taxon>Euteleostomi</taxon>
        <taxon>Amphibia</taxon>
        <taxon>Batrachia</taxon>
        <taxon>Anura</taxon>
        <taxon>Pelobatoidea</taxon>
        <taxon>Pelobatidae</taxon>
        <taxon>Pelobates</taxon>
    </lineage>
</organism>
<dbReference type="AlphaFoldDB" id="A0AAD1TL70"/>
<protein>
    <submittedName>
        <fullName evidence="3">Signaling lymphocytic activation molecule family member 1</fullName>
    </submittedName>
</protein>
<keyword evidence="1" id="KW-0472">Membrane</keyword>
<gene>
    <name evidence="3" type="ORF">PECUL_23A040737</name>
</gene>
<reference evidence="3" key="1">
    <citation type="submission" date="2022-03" db="EMBL/GenBank/DDBJ databases">
        <authorList>
            <person name="Alioto T."/>
            <person name="Alioto T."/>
            <person name="Gomez Garrido J."/>
        </authorList>
    </citation>
    <scope>NUCLEOTIDE SEQUENCE</scope>
</reference>
<evidence type="ECO:0000256" key="1">
    <source>
        <dbReference type="SAM" id="Phobius"/>
    </source>
</evidence>
<proteinExistence type="predicted"/>
<accession>A0AAD1TL70</accession>